<feature type="region of interest" description="Disordered" evidence="5">
    <location>
        <begin position="427"/>
        <end position="457"/>
    </location>
</feature>
<dbReference type="Proteomes" id="UP001595616">
    <property type="component" value="Unassembled WGS sequence"/>
</dbReference>
<dbReference type="InterPro" id="IPR050330">
    <property type="entry name" value="Bact_OuterMem_StrucFunc"/>
</dbReference>
<feature type="region of interest" description="Disordered" evidence="5">
    <location>
        <begin position="61"/>
        <end position="108"/>
    </location>
</feature>
<feature type="chain" id="PRO_5045730773" evidence="6">
    <location>
        <begin position="19"/>
        <end position="457"/>
    </location>
</feature>
<sequence>MKNLIIPILLSISLIANAQIIKPKETVQRKATDRTNNAIDRNIDKGLDKVEEGIGNIFKKKEKPVKEEKPKTAETNNPATEPESSGWSTNEGDNTPKNTSKGTKDEPTKVKFSANSKFDFVAGEKVIGFDDFSETAVGDFPLAWNTNSAAEIITFNDSPEKWLFMSQDGFFQPDFVKDMPENFTLEYDIFTRFRSNNLLNYNFFIYASQNPKSEFTEKYISNGFYFNWGGGTEFAGFQVYENGEVVNKNESLVIKSLACKGESNEEPSKVHFSIWRQKSRLRIYVNEVKVLDIPKAFDPNLKYNAFKLGSNYMNFSEQENKDEYMVSNVRYAVGAPDTRSKLITEGRFSTTGILFDVNSDRIKASSEGTLKEIAQVLKENPTVKVKIIGHTDADGADAANQTLSEKRALSVKNTLSADFGIAAERMTTEGKGESQPVDKNDTPQGKANNRRVEFLKL</sequence>
<evidence type="ECO:0000256" key="4">
    <source>
        <dbReference type="PROSITE-ProRule" id="PRU00473"/>
    </source>
</evidence>
<evidence type="ECO:0000256" key="6">
    <source>
        <dbReference type="SAM" id="SignalP"/>
    </source>
</evidence>
<name>A0ABV7YUJ8_9BACT</name>
<dbReference type="InterPro" id="IPR006665">
    <property type="entry name" value="OmpA-like"/>
</dbReference>
<dbReference type="Gene3D" id="3.30.1330.60">
    <property type="entry name" value="OmpA-like domain"/>
    <property type="match status" value="1"/>
</dbReference>
<dbReference type="EMBL" id="JBHRYQ010000001">
    <property type="protein sequence ID" value="MFC3809692.1"/>
    <property type="molecule type" value="Genomic_DNA"/>
</dbReference>
<evidence type="ECO:0000313" key="8">
    <source>
        <dbReference type="EMBL" id="MFC3809692.1"/>
    </source>
</evidence>
<dbReference type="RefSeq" id="WP_379835077.1">
    <property type="nucleotide sequence ID" value="NZ_JBHRYQ010000001.1"/>
</dbReference>
<evidence type="ECO:0000256" key="3">
    <source>
        <dbReference type="ARBA" id="ARBA00023237"/>
    </source>
</evidence>
<keyword evidence="6" id="KW-0732">Signal</keyword>
<feature type="compositionally biased region" description="Polar residues" evidence="5">
    <location>
        <begin position="73"/>
        <end position="101"/>
    </location>
</feature>
<dbReference type="InterPro" id="IPR036737">
    <property type="entry name" value="OmpA-like_sf"/>
</dbReference>
<reference evidence="9" key="1">
    <citation type="journal article" date="2019" name="Int. J. Syst. Evol. Microbiol.">
        <title>The Global Catalogue of Microorganisms (GCM) 10K type strain sequencing project: providing services to taxonomists for standard genome sequencing and annotation.</title>
        <authorList>
            <consortium name="The Broad Institute Genomics Platform"/>
            <consortium name="The Broad Institute Genome Sequencing Center for Infectious Disease"/>
            <person name="Wu L."/>
            <person name="Ma J."/>
        </authorList>
    </citation>
    <scope>NUCLEOTIDE SEQUENCE [LARGE SCALE GENOMIC DNA]</scope>
    <source>
        <strain evidence="9">CECT 7956</strain>
    </source>
</reference>
<dbReference type="PANTHER" id="PTHR30329:SF21">
    <property type="entry name" value="LIPOPROTEIN YIAD-RELATED"/>
    <property type="match status" value="1"/>
</dbReference>
<dbReference type="Pfam" id="PF00691">
    <property type="entry name" value="OmpA"/>
    <property type="match status" value="1"/>
</dbReference>
<organism evidence="8 9">
    <name type="scientific">Lacihabitans lacunae</name>
    <dbReference type="NCBI Taxonomy" id="1028214"/>
    <lineage>
        <taxon>Bacteria</taxon>
        <taxon>Pseudomonadati</taxon>
        <taxon>Bacteroidota</taxon>
        <taxon>Cytophagia</taxon>
        <taxon>Cytophagales</taxon>
        <taxon>Leadbetterellaceae</taxon>
        <taxon>Lacihabitans</taxon>
    </lineage>
</organism>
<evidence type="ECO:0000256" key="5">
    <source>
        <dbReference type="SAM" id="MobiDB-lite"/>
    </source>
</evidence>
<keyword evidence="2 4" id="KW-0472">Membrane</keyword>
<dbReference type="PRINTS" id="PR01021">
    <property type="entry name" value="OMPADOMAIN"/>
</dbReference>
<gene>
    <name evidence="8" type="ORF">ACFOOI_03415</name>
</gene>
<dbReference type="SUPFAM" id="SSF103088">
    <property type="entry name" value="OmpA-like"/>
    <property type="match status" value="1"/>
</dbReference>
<proteinExistence type="predicted"/>
<dbReference type="PROSITE" id="PS51123">
    <property type="entry name" value="OMPA_2"/>
    <property type="match status" value="1"/>
</dbReference>
<feature type="domain" description="OmpA-like" evidence="7">
    <location>
        <begin position="342"/>
        <end position="457"/>
    </location>
</feature>
<feature type="signal peptide" evidence="6">
    <location>
        <begin position="1"/>
        <end position="18"/>
    </location>
</feature>
<comment type="subcellular location">
    <subcellularLocation>
        <location evidence="1">Cell outer membrane</location>
    </subcellularLocation>
</comment>
<keyword evidence="9" id="KW-1185">Reference proteome</keyword>
<keyword evidence="3" id="KW-0998">Cell outer membrane</keyword>
<evidence type="ECO:0000256" key="2">
    <source>
        <dbReference type="ARBA" id="ARBA00023136"/>
    </source>
</evidence>
<accession>A0ABV7YUJ8</accession>
<feature type="compositionally biased region" description="Basic and acidic residues" evidence="5">
    <location>
        <begin position="427"/>
        <end position="441"/>
    </location>
</feature>
<evidence type="ECO:0000313" key="9">
    <source>
        <dbReference type="Proteomes" id="UP001595616"/>
    </source>
</evidence>
<dbReference type="CDD" id="cd07185">
    <property type="entry name" value="OmpA_C-like"/>
    <property type="match status" value="1"/>
</dbReference>
<evidence type="ECO:0000256" key="1">
    <source>
        <dbReference type="ARBA" id="ARBA00004442"/>
    </source>
</evidence>
<comment type="caution">
    <text evidence="8">The sequence shown here is derived from an EMBL/GenBank/DDBJ whole genome shotgun (WGS) entry which is preliminary data.</text>
</comment>
<dbReference type="InterPro" id="IPR006664">
    <property type="entry name" value="OMP_bac"/>
</dbReference>
<dbReference type="PANTHER" id="PTHR30329">
    <property type="entry name" value="STATOR ELEMENT OF FLAGELLAR MOTOR COMPLEX"/>
    <property type="match status" value="1"/>
</dbReference>
<evidence type="ECO:0000259" key="7">
    <source>
        <dbReference type="PROSITE" id="PS51123"/>
    </source>
</evidence>
<protein>
    <submittedName>
        <fullName evidence="8">OmpA family protein</fullName>
    </submittedName>
</protein>